<dbReference type="GO" id="GO:0000976">
    <property type="term" value="F:transcription cis-regulatory region binding"/>
    <property type="evidence" value="ECO:0007669"/>
    <property type="project" value="TreeGrafter"/>
</dbReference>
<keyword evidence="2" id="KW-0902">Two-component regulatory system</keyword>
<dbReference type="InParanoid" id="A0A5R8QGN0"/>
<dbReference type="GO" id="GO:0000156">
    <property type="term" value="F:phosphorelay response regulator activity"/>
    <property type="evidence" value="ECO:0007669"/>
    <property type="project" value="TreeGrafter"/>
</dbReference>
<dbReference type="Pfam" id="PF00486">
    <property type="entry name" value="Trans_reg_C"/>
    <property type="match status" value="1"/>
</dbReference>
<dbReference type="GO" id="GO:0032993">
    <property type="term" value="C:protein-DNA complex"/>
    <property type="evidence" value="ECO:0007669"/>
    <property type="project" value="TreeGrafter"/>
</dbReference>
<dbReference type="GO" id="GO:0005829">
    <property type="term" value="C:cytosol"/>
    <property type="evidence" value="ECO:0007669"/>
    <property type="project" value="TreeGrafter"/>
</dbReference>
<dbReference type="OrthoDB" id="9790442at2"/>
<reference evidence="10 11" key="1">
    <citation type="submission" date="2019-05" db="EMBL/GenBank/DDBJ databases">
        <title>Culicoidintestinum kansasii gen. nov., sp. nov. from the gastrointestinal tract of the biting midge, Culicoides sonorensis.</title>
        <authorList>
            <person name="Neupane S."/>
            <person name="Ghosh A."/>
            <person name="Gunther S."/>
            <person name="Martin K."/>
            <person name="Zurek L."/>
        </authorList>
    </citation>
    <scope>NUCLEOTIDE SEQUENCE [LARGE SCALE GENOMIC DNA]</scope>
    <source>
        <strain evidence="10 11">CS-1</strain>
    </source>
</reference>
<organism evidence="10 11">
    <name type="scientific">Culicoidibacter larvae</name>
    <dbReference type="NCBI Taxonomy" id="2579976"/>
    <lineage>
        <taxon>Bacteria</taxon>
        <taxon>Bacillati</taxon>
        <taxon>Bacillota</taxon>
        <taxon>Culicoidibacteria</taxon>
        <taxon>Culicoidibacterales</taxon>
        <taxon>Culicoidibacteraceae</taxon>
        <taxon>Culicoidibacter</taxon>
    </lineage>
</organism>
<feature type="modified residue" description="4-aspartylphosphate" evidence="6">
    <location>
        <position position="52"/>
    </location>
</feature>
<dbReference type="InterPro" id="IPR016032">
    <property type="entry name" value="Sig_transdc_resp-reg_C-effctor"/>
</dbReference>
<dbReference type="PROSITE" id="PS50110">
    <property type="entry name" value="RESPONSE_REGULATORY"/>
    <property type="match status" value="1"/>
</dbReference>
<dbReference type="Gene3D" id="1.10.10.10">
    <property type="entry name" value="Winged helix-like DNA-binding domain superfamily/Winged helix DNA-binding domain"/>
    <property type="match status" value="1"/>
</dbReference>
<feature type="DNA-binding region" description="OmpR/PhoB-type" evidence="7">
    <location>
        <begin position="129"/>
        <end position="225"/>
    </location>
</feature>
<evidence type="ECO:0000256" key="4">
    <source>
        <dbReference type="ARBA" id="ARBA00023125"/>
    </source>
</evidence>
<proteinExistence type="predicted"/>
<gene>
    <name evidence="10" type="ORF">FEZ08_00815</name>
</gene>
<keyword evidence="3" id="KW-0805">Transcription regulation</keyword>
<dbReference type="EMBL" id="VBWP01000001">
    <property type="protein sequence ID" value="TLG77191.1"/>
    <property type="molecule type" value="Genomic_DNA"/>
</dbReference>
<keyword evidence="5" id="KW-0804">Transcription</keyword>
<feature type="domain" description="Response regulatory" evidence="8">
    <location>
        <begin position="3"/>
        <end position="117"/>
    </location>
</feature>
<feature type="domain" description="OmpR/PhoB-type" evidence="9">
    <location>
        <begin position="129"/>
        <end position="225"/>
    </location>
</feature>
<dbReference type="Proteomes" id="UP000306912">
    <property type="component" value="Unassembled WGS sequence"/>
</dbReference>
<dbReference type="FunCoup" id="A0A5R8QGN0">
    <property type="interactions" value="301"/>
</dbReference>
<dbReference type="PANTHER" id="PTHR48111">
    <property type="entry name" value="REGULATOR OF RPOS"/>
    <property type="match status" value="1"/>
</dbReference>
<protein>
    <submittedName>
        <fullName evidence="10">Response regulator transcription factor</fullName>
    </submittedName>
</protein>
<evidence type="ECO:0000256" key="3">
    <source>
        <dbReference type="ARBA" id="ARBA00023015"/>
    </source>
</evidence>
<dbReference type="Pfam" id="PF00072">
    <property type="entry name" value="Response_reg"/>
    <property type="match status" value="1"/>
</dbReference>
<dbReference type="PANTHER" id="PTHR48111:SF40">
    <property type="entry name" value="PHOSPHATE REGULON TRANSCRIPTIONAL REGULATORY PROTEIN PHOB"/>
    <property type="match status" value="1"/>
</dbReference>
<dbReference type="AlphaFoldDB" id="A0A5R8QGN0"/>
<dbReference type="SMART" id="SM00448">
    <property type="entry name" value="REC"/>
    <property type="match status" value="1"/>
</dbReference>
<sequence>MANIFVVEDETNLQKILKYDLTHEGYNVTLSGDGLDAAVILKHQSFDIYLLDWMLPELSGLELCKIIRQHDQTGHIIMLTARSDEFDKVEALNAGADDYITKPFSNRELIARIQARLRKQHNLSESKQLDKIVLNDITIIPEKYETYLGDEKIELTLREYELLLYLVKHANKVVSRDQLLESLWGYSYDGDTRTIDVHMFKIRSKFENETIKFKTIRGIGYMLETK</sequence>
<dbReference type="CDD" id="cd00383">
    <property type="entry name" value="trans_reg_C"/>
    <property type="match status" value="1"/>
</dbReference>
<dbReference type="InterPro" id="IPR036388">
    <property type="entry name" value="WH-like_DNA-bd_sf"/>
</dbReference>
<accession>A0A5R8QGN0</accession>
<dbReference type="SUPFAM" id="SSF46894">
    <property type="entry name" value="C-terminal effector domain of the bipartite response regulators"/>
    <property type="match status" value="1"/>
</dbReference>
<keyword evidence="4 7" id="KW-0238">DNA-binding</keyword>
<dbReference type="SUPFAM" id="SSF52172">
    <property type="entry name" value="CheY-like"/>
    <property type="match status" value="1"/>
</dbReference>
<evidence type="ECO:0000256" key="7">
    <source>
        <dbReference type="PROSITE-ProRule" id="PRU01091"/>
    </source>
</evidence>
<comment type="caution">
    <text evidence="10">The sequence shown here is derived from an EMBL/GenBank/DDBJ whole genome shotgun (WGS) entry which is preliminary data.</text>
</comment>
<evidence type="ECO:0000256" key="2">
    <source>
        <dbReference type="ARBA" id="ARBA00023012"/>
    </source>
</evidence>
<dbReference type="Gene3D" id="3.40.50.2300">
    <property type="match status" value="1"/>
</dbReference>
<evidence type="ECO:0000256" key="1">
    <source>
        <dbReference type="ARBA" id="ARBA00022553"/>
    </source>
</evidence>
<dbReference type="SMART" id="SM00862">
    <property type="entry name" value="Trans_reg_C"/>
    <property type="match status" value="1"/>
</dbReference>
<evidence type="ECO:0000259" key="8">
    <source>
        <dbReference type="PROSITE" id="PS50110"/>
    </source>
</evidence>
<dbReference type="PROSITE" id="PS51755">
    <property type="entry name" value="OMPR_PHOB"/>
    <property type="match status" value="1"/>
</dbReference>
<dbReference type="Gene3D" id="6.10.250.690">
    <property type="match status" value="1"/>
</dbReference>
<evidence type="ECO:0000313" key="11">
    <source>
        <dbReference type="Proteomes" id="UP000306912"/>
    </source>
</evidence>
<dbReference type="InterPro" id="IPR001789">
    <property type="entry name" value="Sig_transdc_resp-reg_receiver"/>
</dbReference>
<evidence type="ECO:0000259" key="9">
    <source>
        <dbReference type="PROSITE" id="PS51755"/>
    </source>
</evidence>
<keyword evidence="1 6" id="KW-0597">Phosphoprotein</keyword>
<dbReference type="GO" id="GO:0006355">
    <property type="term" value="P:regulation of DNA-templated transcription"/>
    <property type="evidence" value="ECO:0007669"/>
    <property type="project" value="InterPro"/>
</dbReference>
<evidence type="ECO:0000256" key="5">
    <source>
        <dbReference type="ARBA" id="ARBA00023163"/>
    </source>
</evidence>
<dbReference type="InterPro" id="IPR011006">
    <property type="entry name" value="CheY-like_superfamily"/>
</dbReference>
<dbReference type="InterPro" id="IPR039420">
    <property type="entry name" value="WalR-like"/>
</dbReference>
<name>A0A5R8QGN0_9FIRM</name>
<dbReference type="InterPro" id="IPR001867">
    <property type="entry name" value="OmpR/PhoB-type_DNA-bd"/>
</dbReference>
<evidence type="ECO:0000256" key="6">
    <source>
        <dbReference type="PROSITE-ProRule" id="PRU00169"/>
    </source>
</evidence>
<keyword evidence="11" id="KW-1185">Reference proteome</keyword>
<evidence type="ECO:0000313" key="10">
    <source>
        <dbReference type="EMBL" id="TLG77191.1"/>
    </source>
</evidence>